<gene>
    <name evidence="1" type="ORF">V8G54_014816</name>
</gene>
<organism evidence="1 2">
    <name type="scientific">Vigna mungo</name>
    <name type="common">Black gram</name>
    <name type="synonym">Phaseolus mungo</name>
    <dbReference type="NCBI Taxonomy" id="3915"/>
    <lineage>
        <taxon>Eukaryota</taxon>
        <taxon>Viridiplantae</taxon>
        <taxon>Streptophyta</taxon>
        <taxon>Embryophyta</taxon>
        <taxon>Tracheophyta</taxon>
        <taxon>Spermatophyta</taxon>
        <taxon>Magnoliopsida</taxon>
        <taxon>eudicotyledons</taxon>
        <taxon>Gunneridae</taxon>
        <taxon>Pentapetalae</taxon>
        <taxon>rosids</taxon>
        <taxon>fabids</taxon>
        <taxon>Fabales</taxon>
        <taxon>Fabaceae</taxon>
        <taxon>Papilionoideae</taxon>
        <taxon>50 kb inversion clade</taxon>
        <taxon>NPAAA clade</taxon>
        <taxon>indigoferoid/millettioid clade</taxon>
        <taxon>Phaseoleae</taxon>
        <taxon>Vigna</taxon>
    </lineage>
</organism>
<accession>A0AAQ3NI95</accession>
<evidence type="ECO:0000313" key="2">
    <source>
        <dbReference type="Proteomes" id="UP001374535"/>
    </source>
</evidence>
<dbReference type="Proteomes" id="UP001374535">
    <property type="component" value="Chromosome 5"/>
</dbReference>
<dbReference type="AlphaFoldDB" id="A0AAQ3NI95"/>
<evidence type="ECO:0000313" key="1">
    <source>
        <dbReference type="EMBL" id="WVZ10286.1"/>
    </source>
</evidence>
<name>A0AAQ3NI95_VIGMU</name>
<keyword evidence="2" id="KW-1185">Reference proteome</keyword>
<proteinExistence type="predicted"/>
<reference evidence="1 2" key="1">
    <citation type="journal article" date="2023" name="Life. Sci Alliance">
        <title>Evolutionary insights into 3D genome organization and epigenetic landscape of Vigna mungo.</title>
        <authorList>
            <person name="Junaid A."/>
            <person name="Singh B."/>
            <person name="Bhatia S."/>
        </authorList>
    </citation>
    <scope>NUCLEOTIDE SEQUENCE [LARGE SCALE GENOMIC DNA]</scope>
    <source>
        <strain evidence="1">Urdbean</strain>
    </source>
</reference>
<protein>
    <submittedName>
        <fullName evidence="1">Uncharacterized protein</fullName>
    </submittedName>
</protein>
<dbReference type="EMBL" id="CP144696">
    <property type="protein sequence ID" value="WVZ10286.1"/>
    <property type="molecule type" value="Genomic_DNA"/>
</dbReference>
<sequence>MRIMAVPPALLTSSPLAILAIPPPLSHKTILPLKSTSFKDPLAHKAACCLPFFPAYVRNSGVGEKSEGWKTDSPSNSCPFPSLAVATMLLSILLAPTVRIQGAPLTKEP</sequence>